<gene>
    <name evidence="4" type="ORF">BGC33_12905</name>
</gene>
<evidence type="ECO:0000259" key="2">
    <source>
        <dbReference type="Pfam" id="PF19077"/>
    </source>
</evidence>
<reference evidence="5" key="1">
    <citation type="submission" date="2016-09" db="EMBL/GenBank/DDBJ databases">
        <title>Genome Sequence of Bathymodiolus thermophilus sulfur-oxidizing gill endosymbiont.</title>
        <authorList>
            <person name="Ponnudurai R."/>
            <person name="Kleiner M."/>
            <person name="Sayavedra L."/>
            <person name="Thuermer A."/>
            <person name="Felbeck H."/>
            <person name="Schlueter R."/>
            <person name="Schweder T."/>
            <person name="Markert S."/>
        </authorList>
    </citation>
    <scope>NUCLEOTIDE SEQUENCE [LARGE SCALE GENOMIC DNA]</scope>
    <source>
        <strain evidence="5">BAT/CrabSpa'14</strain>
    </source>
</reference>
<dbReference type="PRINTS" id="PR00313">
    <property type="entry name" value="CABNDNGRPT"/>
</dbReference>
<dbReference type="InterPro" id="IPR013783">
    <property type="entry name" value="Ig-like_fold"/>
</dbReference>
<proteinExistence type="predicted"/>
<dbReference type="Gene3D" id="2.60.40.10">
    <property type="entry name" value="Immunoglobulins"/>
    <property type="match status" value="2"/>
</dbReference>
<protein>
    <recommendedName>
        <fullName evidence="6">Bacterial Ig-like domain-containing protein</fullName>
    </recommendedName>
</protein>
<comment type="caution">
    <text evidence="4">The sequence shown here is derived from an EMBL/GenBank/DDBJ whole genome shotgun (WGS) entry which is preliminary data.</text>
</comment>
<dbReference type="Gene3D" id="2.150.10.10">
    <property type="entry name" value="Serralysin-like metalloprotease, C-terminal"/>
    <property type="match status" value="2"/>
</dbReference>
<dbReference type="InterPro" id="IPR001343">
    <property type="entry name" value="Hemolysn_Ca-bd"/>
</dbReference>
<dbReference type="OrthoDB" id="6713162at2"/>
<dbReference type="PROSITE" id="PS00330">
    <property type="entry name" value="HEMOLYSIN_CALCIUM"/>
    <property type="match status" value="1"/>
</dbReference>
<dbReference type="Pfam" id="PF19077">
    <property type="entry name" value="Big_13"/>
    <property type="match status" value="1"/>
</dbReference>
<dbReference type="InterPro" id="IPR019960">
    <property type="entry name" value="T1SS_VCA0849"/>
</dbReference>
<accession>A0A1J5ULX0</accession>
<evidence type="ECO:0008006" key="6">
    <source>
        <dbReference type="Google" id="ProtNLM"/>
    </source>
</evidence>
<evidence type="ECO:0000313" key="5">
    <source>
        <dbReference type="Proteomes" id="UP000182798"/>
    </source>
</evidence>
<dbReference type="Pfam" id="PF03382">
    <property type="entry name" value="DUF285"/>
    <property type="match status" value="2"/>
</dbReference>
<evidence type="ECO:0000256" key="1">
    <source>
        <dbReference type="ARBA" id="ARBA00022837"/>
    </source>
</evidence>
<dbReference type="Pfam" id="PF00353">
    <property type="entry name" value="HemolysinCabind"/>
    <property type="match status" value="2"/>
</dbReference>
<feature type="domain" description="Bacterial Ig-like" evidence="3">
    <location>
        <begin position="1415"/>
        <end position="1510"/>
    </location>
</feature>
<sequence>MQVQTQKQIKVTQTRIQKTADQLNQEVVVVTQGKQHIQVQAGIAYRLSTKNSDTQEANLIAKKVGNDLEVFLEDSVVVFDNYFEVCTTGLSCLVSLPTEDGGLYHIVADVFFTLEDGTQIVYFYGEQSIISTESSAIDMGDNQSFMDVITSNIGIVAAVVVAAVVVAGSSSDNDDGDNNFFVTLVAGPVLDNTGIKIAVYDKDGKFIAEGEKQTNGRYKFNKSKMSGIVIFKAYDTDDTVDYQDEKGDKMDLDIALLVVVNTEEKSEAAITVLTTIAAKQAGITDDGKAEAGGIAVSSTALTDTIVNAKNKGVGKAFGIDDITNVPKAVIDKDGKATQDADAYGQVLAAVSGAGTIKDVVEKYDTTGEWDAATKDGIFKNVVKQEFVNGAAKVVANNDEINDVPLNTALTSDGSGGSITAEALVTITSNKTGTAVGEIIFTFTFSPALIDLSDFTVSDIVIAGGTAASSFKTGATTTVYELIVTPNADTEGNITISIAGKSGKYASAINFIQAYDVKTPAAPESLALATIDDTGSSDSDNITNKDTVTITGKAEAGSTVELFNGTTLLGEKIIVDNSGNFSKEVTLATNATTNITAKATDTAGNTSLISSALSISVDSTDPTFTSSNAGAGIANQNNPVYDAEVDGGDANVKYTLRAVDLVKFNINVDTGIVVYKTIPGITTDNIVITATDIAGNAKTHNVEITVMDKPIVAITSNKPNGTNGAFELTFTFTEQVSGFEVDDIIFTSASATNDKNISTGALTTASSGTDHNKVFTLMVTPEVTLRDGNIAVDITADAVTSVDSGRTNIAATQFIQKFDKTKPATPNATLTDSGSNAMDGITNDATISAPTNVETNAIVEYKINTGVWSEIYTKPTEDDIYTVKVRQTDGAGNVSDEQTIAFTLNTSTPTLAITGSGGEDTRTITFNFSEAIQDGSFTTDDIGIENGTLNAVSLTKVSASQYTAVALASLGGLHANVAITVAANTFVDLAGNANTAIAKNITTLYSLQRYIDVDGNGSDVDLTNWDVSHANSAFQAFFNAKKFNQNIGGWDVSNVTNMQSMFNGAHIFNQDIGSWNVTKVSDMTDMFRSAYNFNQNIGSWNVGNVTDMKHMFNGAVAFNQNIGSWNVGNVTNMQNMFKETAFFNQNIGSWNVGKVVNMEGMFRSATGFNQDVGSWDISSLTNAERMFTGISVASTNMDIANMDNTLRGWAKLDTAAGETTIQRDVKWSIANYTDATAKQYLIDTYNWDIDVGIFDGSKTIQGSNSVDTLNTDAKRTTLHGLGGDDTLIGGTTDDILIGGAGNDLLVGGGGRDVFYYGFKNAGNDSISDFFIEGANEATEVDIIDLSNLLLGYRSTSNLSDFVTVTGFESVDTRLTIDYDGTGSSDSLIIITLLNVEYKSDFLDKLIANGNLRLNSTKPTLMITGSGGTNAITNTITFNFSKAIENESFTVDDIDIVNGTINADSFTKISETQYTVMVTPSLGVKHSNVAITVAANTFIDIAGNANASITKNTTKISHLKDLFNIDSSDSNTDLTNWNVSHVGDTRQAFSNTINFNQDIGSWDVSNVTDMRHMFDGAASFNQDIGNWNVSKVVHMHNMFNHASAFNQDIGNWDISSLKGAALMFSEASTITVDNMDNILRGWAKLDTVAGETAIQDLVWWGIANYTDATARQYLEDAYRWNINDGDSNVNFDGSKTIQGTITANTLTTTTTKTVLHGLGGDDTLIGGSTNDILVGGAGDDTLTGADGRDIFDYGFKNASNDVITDFIVGEISVNSNADIIDLSDLLIGYTASSNLSDFLIATVFTSDDTKLLIDHDGTGELDSLVTIILENVAYSDSLLSDMIANHNLVLE</sequence>
<keyword evidence="1" id="KW-0106">Calcium</keyword>
<dbReference type="RefSeq" id="WP_071563703.1">
    <property type="nucleotide sequence ID" value="NZ_MIQH01000376.1"/>
</dbReference>
<dbReference type="InterPro" id="IPR044016">
    <property type="entry name" value="Big_13"/>
</dbReference>
<dbReference type="Proteomes" id="UP000182798">
    <property type="component" value="Unassembled WGS sequence"/>
</dbReference>
<dbReference type="NCBIfam" id="TIGR02167">
    <property type="entry name" value="Liste_lipo_26"/>
    <property type="match status" value="3"/>
</dbReference>
<evidence type="ECO:0000313" key="4">
    <source>
        <dbReference type="EMBL" id="OIR25231.1"/>
    </source>
</evidence>
<dbReference type="InterPro" id="IPR044048">
    <property type="entry name" value="Big_12"/>
</dbReference>
<feature type="domain" description="Bacterial Ig-like" evidence="2">
    <location>
        <begin position="523"/>
        <end position="617"/>
    </location>
</feature>
<evidence type="ECO:0000259" key="3">
    <source>
        <dbReference type="Pfam" id="PF19078"/>
    </source>
</evidence>
<dbReference type="EMBL" id="MIQH01000376">
    <property type="protein sequence ID" value="OIR25231.1"/>
    <property type="molecule type" value="Genomic_DNA"/>
</dbReference>
<feature type="domain" description="Bacterial Ig-like" evidence="3">
    <location>
        <begin position="906"/>
        <end position="999"/>
    </location>
</feature>
<dbReference type="GO" id="GO:0005509">
    <property type="term" value="F:calcium ion binding"/>
    <property type="evidence" value="ECO:0007669"/>
    <property type="project" value="InterPro"/>
</dbReference>
<dbReference type="InterPro" id="IPR011049">
    <property type="entry name" value="Serralysin-like_metalloprot_C"/>
</dbReference>
<dbReference type="InterPro" id="IPR005046">
    <property type="entry name" value="DUF285"/>
</dbReference>
<dbReference type="InterPro" id="IPR011889">
    <property type="entry name" value="Liste_lipo_26"/>
</dbReference>
<dbReference type="InterPro" id="IPR018511">
    <property type="entry name" value="Hemolysin-typ_Ca-bd_CS"/>
</dbReference>
<dbReference type="NCBIfam" id="TIGR03661">
    <property type="entry name" value="T1SS_VCA0849"/>
    <property type="match status" value="2"/>
</dbReference>
<dbReference type="SUPFAM" id="SSF51120">
    <property type="entry name" value="beta-Roll"/>
    <property type="match status" value="2"/>
</dbReference>
<name>A0A1J5ULX0_9GAMM</name>
<dbReference type="Pfam" id="PF19078">
    <property type="entry name" value="Big_12"/>
    <property type="match status" value="2"/>
</dbReference>
<organism evidence="4 5">
    <name type="scientific">Bathymodiolus thermophilus thioautotrophic gill symbiont</name>
    <dbReference type="NCBI Taxonomy" id="2360"/>
    <lineage>
        <taxon>Bacteria</taxon>
        <taxon>Pseudomonadati</taxon>
        <taxon>Pseudomonadota</taxon>
        <taxon>Gammaproteobacteria</taxon>
        <taxon>sulfur-oxidizing symbionts</taxon>
    </lineage>
</organism>